<keyword evidence="9" id="KW-1185">Reference proteome</keyword>
<dbReference type="InterPro" id="IPR025662">
    <property type="entry name" value="Sigma_54_int_dom_ATP-bd_1"/>
</dbReference>
<keyword evidence="5" id="KW-0804">Transcription</keyword>
<sequence>MTTVRLTELIDLSFLQEFQDNFALSVGMGSLTEDNDGNAITRPSRFCEFCTNIIRSTQVGRRRCQEVDMLGIAEAIRTGRPAVYHCHAGLVDFVAPIILNGSSIGAIFGGQILTAAPNEEQCLKIAGEIGVDPDKYITEIKKIPVISEEKIQAAANVLFSVANTISKYAYQTLKLREKNREIVLAYNRMDNIFNTMSDGVIIIDDKGIVRQVNLVVEEIFGKSGSALLNKSVNELAGSEAPFVEGVFERQEAYNDIEIFNDASLGRLHCISSGRPIFDDQGMLAGGVILLRPIKKVHNLINRLSGAQAAFRLSDIIGQSPAILKTIQTASQAASCMSNVLIEGESGTGKEVFAQAIHNQSARRKGPFVAVNCGAIPRELIGSELFGYADGAFTGAKRGGRPGKFEFASGGTLFLDEIGDMPLELQVTLLRVLQERKLTRIGDNKLIPIDLRIICATNKNLAHEVEQGNFRQDLYYRFNVISIKIPPLRERREDILLIFNSILTKMANELGRTIKVDSEVYLLLEQYDWPGNVRELQNIAERAISVTEGDTIRLEHLPELIIDNKGMSIQTSTTTKPVNFREPVKMKHNLSEQERQQIIDLLFKAKGNVSYVAKAMGVARSTIYRKMHQYNIFH</sequence>
<keyword evidence="2" id="KW-0067">ATP-binding</keyword>
<feature type="domain" description="Sigma-54 factor interaction" evidence="6">
    <location>
        <begin position="315"/>
        <end position="544"/>
    </location>
</feature>
<dbReference type="Proteomes" id="UP000216752">
    <property type="component" value="Chromosome"/>
</dbReference>
<evidence type="ECO:0000259" key="7">
    <source>
        <dbReference type="PROSITE" id="PS50112"/>
    </source>
</evidence>
<dbReference type="PROSITE" id="PS00688">
    <property type="entry name" value="SIGMA54_INTERACT_3"/>
    <property type="match status" value="1"/>
</dbReference>
<evidence type="ECO:0000259" key="6">
    <source>
        <dbReference type="PROSITE" id="PS50045"/>
    </source>
</evidence>
<dbReference type="PANTHER" id="PTHR32071:SF57">
    <property type="entry name" value="C4-DICARBOXYLATE TRANSPORT TRANSCRIPTIONAL REGULATORY PROTEIN DCTD"/>
    <property type="match status" value="1"/>
</dbReference>
<dbReference type="Pfam" id="PF00158">
    <property type="entry name" value="Sigma54_activat"/>
    <property type="match status" value="1"/>
</dbReference>
<dbReference type="PROSITE" id="PS00676">
    <property type="entry name" value="SIGMA54_INTERACT_2"/>
    <property type="match status" value="1"/>
</dbReference>
<dbReference type="PROSITE" id="PS00675">
    <property type="entry name" value="SIGMA54_INTERACT_1"/>
    <property type="match status" value="1"/>
</dbReference>
<dbReference type="Pfam" id="PF02954">
    <property type="entry name" value="HTH_8"/>
    <property type="match status" value="1"/>
</dbReference>
<dbReference type="InterPro" id="IPR025943">
    <property type="entry name" value="Sigma_54_int_dom_ATP-bd_2"/>
</dbReference>
<dbReference type="InterPro" id="IPR013767">
    <property type="entry name" value="PAS_fold"/>
</dbReference>
<dbReference type="EMBL" id="CP155573">
    <property type="protein sequence ID" value="XFO66870.1"/>
    <property type="molecule type" value="Genomic_DNA"/>
</dbReference>
<dbReference type="CDD" id="cd00009">
    <property type="entry name" value="AAA"/>
    <property type="match status" value="1"/>
</dbReference>
<dbReference type="InterPro" id="IPR018771">
    <property type="entry name" value="PocR_dom"/>
</dbReference>
<dbReference type="Pfam" id="PF00989">
    <property type="entry name" value="PAS"/>
    <property type="match status" value="1"/>
</dbReference>
<dbReference type="Gene3D" id="1.10.10.60">
    <property type="entry name" value="Homeodomain-like"/>
    <property type="match status" value="1"/>
</dbReference>
<dbReference type="PROSITE" id="PS50045">
    <property type="entry name" value="SIGMA54_INTERACT_4"/>
    <property type="match status" value="1"/>
</dbReference>
<dbReference type="NCBIfam" id="TIGR00229">
    <property type="entry name" value="sensory_box"/>
    <property type="match status" value="1"/>
</dbReference>
<dbReference type="InterPro" id="IPR000014">
    <property type="entry name" value="PAS"/>
</dbReference>
<proteinExistence type="predicted"/>
<dbReference type="InterPro" id="IPR003593">
    <property type="entry name" value="AAA+_ATPase"/>
</dbReference>
<dbReference type="SMART" id="SM00091">
    <property type="entry name" value="PAS"/>
    <property type="match status" value="1"/>
</dbReference>
<dbReference type="SMART" id="SM00382">
    <property type="entry name" value="AAA"/>
    <property type="match status" value="1"/>
</dbReference>
<reference evidence="8" key="1">
    <citation type="submission" date="2024-05" db="EMBL/GenBank/DDBJ databases">
        <title>Isolation and characterization of Sporomusa carbonis sp. nov., a carboxydotrophic hydrogenogen in the genus of Sporomusa isolated from a charcoal burning pile.</title>
        <authorList>
            <person name="Boeer T."/>
            <person name="Rosenbaum F."/>
            <person name="Eysell L."/>
            <person name="Mueller V."/>
            <person name="Daniel R."/>
            <person name="Poehlein A."/>
        </authorList>
    </citation>
    <scope>NUCLEOTIDE SEQUENCE [LARGE SCALE GENOMIC DNA]</scope>
    <source>
        <strain evidence="8">DSM 10669</strain>
    </source>
</reference>
<dbReference type="InterPro" id="IPR058031">
    <property type="entry name" value="AAA_lid_NorR"/>
</dbReference>
<evidence type="ECO:0000313" key="9">
    <source>
        <dbReference type="Proteomes" id="UP000216752"/>
    </source>
</evidence>
<dbReference type="Gene3D" id="1.10.8.60">
    <property type="match status" value="1"/>
</dbReference>
<gene>
    <name evidence="8" type="primary">norR_5</name>
    <name evidence="8" type="ORF">SPSIL_030380</name>
</gene>
<dbReference type="Gene3D" id="3.30.450.20">
    <property type="entry name" value="PAS domain"/>
    <property type="match status" value="1"/>
</dbReference>
<dbReference type="PANTHER" id="PTHR32071">
    <property type="entry name" value="TRANSCRIPTIONAL REGULATORY PROTEIN"/>
    <property type="match status" value="1"/>
</dbReference>
<dbReference type="InterPro" id="IPR002078">
    <property type="entry name" value="Sigma_54_int"/>
</dbReference>
<dbReference type="SUPFAM" id="SSF46689">
    <property type="entry name" value="Homeodomain-like"/>
    <property type="match status" value="1"/>
</dbReference>
<protein>
    <submittedName>
        <fullName evidence="8">Anaerobic nitric oxide reductase transcription regulator NorR</fullName>
    </submittedName>
</protein>
<evidence type="ECO:0000256" key="4">
    <source>
        <dbReference type="ARBA" id="ARBA00023125"/>
    </source>
</evidence>
<name>A0ABZ3IMR7_9FIRM</name>
<dbReference type="InterPro" id="IPR027417">
    <property type="entry name" value="P-loop_NTPase"/>
</dbReference>
<evidence type="ECO:0000256" key="3">
    <source>
        <dbReference type="ARBA" id="ARBA00023015"/>
    </source>
</evidence>
<evidence type="ECO:0000256" key="1">
    <source>
        <dbReference type="ARBA" id="ARBA00022741"/>
    </source>
</evidence>
<keyword evidence="3" id="KW-0805">Transcription regulation</keyword>
<accession>A0ABZ3IMR7</accession>
<organism evidence="8 9">
    <name type="scientific">Sporomusa silvacetica DSM 10669</name>
    <dbReference type="NCBI Taxonomy" id="1123289"/>
    <lineage>
        <taxon>Bacteria</taxon>
        <taxon>Bacillati</taxon>
        <taxon>Bacillota</taxon>
        <taxon>Negativicutes</taxon>
        <taxon>Selenomonadales</taxon>
        <taxon>Sporomusaceae</taxon>
        <taxon>Sporomusa</taxon>
    </lineage>
</organism>
<dbReference type="Pfam" id="PF10114">
    <property type="entry name" value="PocR"/>
    <property type="match status" value="1"/>
</dbReference>
<evidence type="ECO:0000256" key="2">
    <source>
        <dbReference type="ARBA" id="ARBA00022840"/>
    </source>
</evidence>
<dbReference type="InterPro" id="IPR002197">
    <property type="entry name" value="HTH_Fis"/>
</dbReference>
<dbReference type="InterPro" id="IPR025944">
    <property type="entry name" value="Sigma_54_int_dom_CS"/>
</dbReference>
<evidence type="ECO:0000313" key="8">
    <source>
        <dbReference type="EMBL" id="XFO66870.1"/>
    </source>
</evidence>
<keyword evidence="1" id="KW-0547">Nucleotide-binding</keyword>
<dbReference type="SUPFAM" id="SSF52540">
    <property type="entry name" value="P-loop containing nucleoside triphosphate hydrolases"/>
    <property type="match status" value="1"/>
</dbReference>
<dbReference type="Pfam" id="PF25601">
    <property type="entry name" value="AAA_lid_14"/>
    <property type="match status" value="1"/>
</dbReference>
<dbReference type="SUPFAM" id="SSF55785">
    <property type="entry name" value="PYP-like sensor domain (PAS domain)"/>
    <property type="match status" value="1"/>
</dbReference>
<dbReference type="InterPro" id="IPR035965">
    <property type="entry name" value="PAS-like_dom_sf"/>
</dbReference>
<feature type="domain" description="PAS" evidence="7">
    <location>
        <begin position="185"/>
        <end position="239"/>
    </location>
</feature>
<dbReference type="Gene3D" id="3.40.50.300">
    <property type="entry name" value="P-loop containing nucleotide triphosphate hydrolases"/>
    <property type="match status" value="1"/>
</dbReference>
<dbReference type="PROSITE" id="PS50112">
    <property type="entry name" value="PAS"/>
    <property type="match status" value="1"/>
</dbReference>
<evidence type="ECO:0000256" key="5">
    <source>
        <dbReference type="ARBA" id="ARBA00023163"/>
    </source>
</evidence>
<dbReference type="InterPro" id="IPR009057">
    <property type="entry name" value="Homeodomain-like_sf"/>
</dbReference>
<keyword evidence="4" id="KW-0238">DNA-binding</keyword>
<dbReference type="RefSeq" id="WP_094607111.1">
    <property type="nucleotide sequence ID" value="NZ_CP155573.1"/>
</dbReference>